<keyword evidence="8 9" id="KW-0472">Membrane</keyword>
<dbReference type="STRING" id="498211.CJA_3769"/>
<proteinExistence type="inferred from homology"/>
<comment type="caution">
    <text evidence="9">Lacks conserved residue(s) required for the propagation of feature annotation.</text>
</comment>
<comment type="function">
    <text evidence="9">Converts cobyric acid to cobinamide by the addition of aminopropanol on the F carboxylic group.</text>
</comment>
<gene>
    <name evidence="9 10" type="primary">cobD</name>
    <name evidence="10" type="ordered locus">CJA_3769</name>
</gene>
<reference evidence="10 11" key="1">
    <citation type="journal article" date="2008" name="J. Bacteriol.">
        <title>Insights into plant cell wall degradation from the genome sequence of the soil bacterium Cellvibrio japonicus.</title>
        <authorList>
            <person name="Deboy R.T."/>
            <person name="Mongodin E.F."/>
            <person name="Fouts D.E."/>
            <person name="Tailford L.E."/>
            <person name="Khouri H."/>
            <person name="Emerson J.B."/>
            <person name="Mohamoud Y."/>
            <person name="Watkins K."/>
            <person name="Henrissat B."/>
            <person name="Gilbert H.J."/>
            <person name="Nelson K.E."/>
        </authorList>
    </citation>
    <scope>NUCLEOTIDE SEQUENCE [LARGE SCALE GENOMIC DNA]</scope>
    <source>
        <strain evidence="10 11">Ueda107</strain>
    </source>
</reference>
<evidence type="ECO:0000313" key="11">
    <source>
        <dbReference type="Proteomes" id="UP000001036"/>
    </source>
</evidence>
<dbReference type="InterPro" id="IPR004485">
    <property type="entry name" value="Cobalamin_biosynth_CobD/CbiB"/>
</dbReference>
<dbReference type="GO" id="GO:0015420">
    <property type="term" value="F:ABC-type vitamin B12 transporter activity"/>
    <property type="evidence" value="ECO:0007669"/>
    <property type="project" value="UniProtKB-UniRule"/>
</dbReference>
<dbReference type="NCBIfam" id="TIGR00380">
    <property type="entry name" value="cobal_cbiB"/>
    <property type="match status" value="1"/>
</dbReference>
<dbReference type="Pfam" id="PF03186">
    <property type="entry name" value="CobD_Cbib"/>
    <property type="match status" value="1"/>
</dbReference>
<evidence type="ECO:0000256" key="1">
    <source>
        <dbReference type="ARBA" id="ARBA00004651"/>
    </source>
</evidence>
<dbReference type="GO" id="GO:0009236">
    <property type="term" value="P:cobalamin biosynthetic process"/>
    <property type="evidence" value="ECO:0007669"/>
    <property type="project" value="UniProtKB-UniRule"/>
</dbReference>
<dbReference type="Proteomes" id="UP000001036">
    <property type="component" value="Chromosome"/>
</dbReference>
<comment type="similarity">
    <text evidence="3 9">Belongs to the CobD/CbiB family.</text>
</comment>
<keyword evidence="10" id="KW-0436">Ligase</keyword>
<evidence type="ECO:0000256" key="9">
    <source>
        <dbReference type="HAMAP-Rule" id="MF_00024"/>
    </source>
</evidence>
<evidence type="ECO:0000256" key="4">
    <source>
        <dbReference type="ARBA" id="ARBA00022475"/>
    </source>
</evidence>
<dbReference type="PANTHER" id="PTHR34308">
    <property type="entry name" value="COBALAMIN BIOSYNTHESIS PROTEIN CBIB"/>
    <property type="match status" value="1"/>
</dbReference>
<evidence type="ECO:0000313" key="10">
    <source>
        <dbReference type="EMBL" id="ACE85651.1"/>
    </source>
</evidence>
<name>B3PIN7_CELJU</name>
<evidence type="ECO:0000256" key="5">
    <source>
        <dbReference type="ARBA" id="ARBA00022573"/>
    </source>
</evidence>
<comment type="subcellular location">
    <subcellularLocation>
        <location evidence="1 9">Cell membrane</location>
        <topology evidence="1 9">Multi-pass membrane protein</topology>
    </subcellularLocation>
</comment>
<keyword evidence="4 9" id="KW-1003">Cell membrane</keyword>
<sequence length="319" mass="33790">MLIAAALLAGVLADRLLGEPRRFHPLVGFGNLASALEARLNTHPGQRGLALLKGAVALVLLVVPLGLASALLWWWLVAQVPLLALAFGAVVLYASLGWRSLEEHVRDVDSALAQSLPAGRAAVQHIVSRDCAAMDESQVVRASLETLLENTSDAIVGPLFWFTLLGPAGALVYRLSNTLDAMWGYRSARFNYFGRAAARWDDLLNLVPARLTALAFALVGDTASALGSWRRFARHWASPNAGPVICAGSGALNISLGGGACYQGQWETKPATCGRPATRADIGRALALVRRAVLLLLVSFIVVSGIFALADTLLNGVSL</sequence>
<evidence type="ECO:0000256" key="3">
    <source>
        <dbReference type="ARBA" id="ARBA00006263"/>
    </source>
</evidence>
<keyword evidence="5 9" id="KW-0169">Cobalamin biosynthesis</keyword>
<feature type="transmembrane region" description="Helical" evidence="9">
    <location>
        <begin position="292"/>
        <end position="310"/>
    </location>
</feature>
<protein>
    <recommendedName>
        <fullName evidence="9">Cobalamin biosynthesis protein CobD</fullName>
    </recommendedName>
</protein>
<dbReference type="GO" id="GO:0005886">
    <property type="term" value="C:plasma membrane"/>
    <property type="evidence" value="ECO:0007669"/>
    <property type="project" value="UniProtKB-SubCell"/>
</dbReference>
<dbReference type="AlphaFoldDB" id="B3PIN7"/>
<dbReference type="GO" id="GO:0048472">
    <property type="term" value="F:threonine-phosphate decarboxylase activity"/>
    <property type="evidence" value="ECO:0007669"/>
    <property type="project" value="InterPro"/>
</dbReference>
<evidence type="ECO:0000256" key="7">
    <source>
        <dbReference type="ARBA" id="ARBA00022989"/>
    </source>
</evidence>
<organism evidence="10 11">
    <name type="scientific">Cellvibrio japonicus (strain Ueda107)</name>
    <name type="common">Pseudomonas fluorescens subsp. cellulosa</name>
    <dbReference type="NCBI Taxonomy" id="498211"/>
    <lineage>
        <taxon>Bacteria</taxon>
        <taxon>Pseudomonadati</taxon>
        <taxon>Pseudomonadota</taxon>
        <taxon>Gammaproteobacteria</taxon>
        <taxon>Cellvibrionales</taxon>
        <taxon>Cellvibrionaceae</taxon>
        <taxon>Cellvibrio</taxon>
    </lineage>
</organism>
<comment type="pathway">
    <text evidence="2 9">Cofactor biosynthesis; adenosylcobalamin biosynthesis.</text>
</comment>
<dbReference type="eggNOG" id="COG1270">
    <property type="taxonomic scope" value="Bacteria"/>
</dbReference>
<evidence type="ECO:0000256" key="6">
    <source>
        <dbReference type="ARBA" id="ARBA00022692"/>
    </source>
</evidence>
<dbReference type="HAMAP" id="MF_00024">
    <property type="entry name" value="CobD_CbiB"/>
    <property type="match status" value="1"/>
</dbReference>
<dbReference type="UniPathway" id="UPA00148"/>
<dbReference type="KEGG" id="cja:CJA_3769"/>
<dbReference type="OrthoDB" id="9811967at2"/>
<dbReference type="EMBL" id="CP000934">
    <property type="protein sequence ID" value="ACE85651.1"/>
    <property type="molecule type" value="Genomic_DNA"/>
</dbReference>
<keyword evidence="11" id="KW-1185">Reference proteome</keyword>
<dbReference type="PANTHER" id="PTHR34308:SF1">
    <property type="entry name" value="COBALAMIN BIOSYNTHESIS PROTEIN CBIB"/>
    <property type="match status" value="1"/>
</dbReference>
<dbReference type="RefSeq" id="WP_012489339.1">
    <property type="nucleotide sequence ID" value="NC_010995.1"/>
</dbReference>
<dbReference type="GO" id="GO:0016874">
    <property type="term" value="F:ligase activity"/>
    <property type="evidence" value="ECO:0007669"/>
    <property type="project" value="UniProtKB-KW"/>
</dbReference>
<accession>B3PIN7</accession>
<dbReference type="HOGENOM" id="CLU_054212_1_0_6"/>
<evidence type="ECO:0000256" key="2">
    <source>
        <dbReference type="ARBA" id="ARBA00004953"/>
    </source>
</evidence>
<feature type="transmembrane region" description="Helical" evidence="9">
    <location>
        <begin position="82"/>
        <end position="101"/>
    </location>
</feature>
<feature type="transmembrane region" description="Helical" evidence="9">
    <location>
        <begin position="54"/>
        <end position="76"/>
    </location>
</feature>
<keyword evidence="6 9" id="KW-0812">Transmembrane</keyword>
<keyword evidence="7 9" id="KW-1133">Transmembrane helix</keyword>
<evidence type="ECO:0000256" key="8">
    <source>
        <dbReference type="ARBA" id="ARBA00023136"/>
    </source>
</evidence>